<organism evidence="1 2">
    <name type="scientific">Candidatus Manganitrophus noduliformans</name>
    <dbReference type="NCBI Taxonomy" id="2606439"/>
    <lineage>
        <taxon>Bacteria</taxon>
        <taxon>Pseudomonadati</taxon>
        <taxon>Nitrospirota</taxon>
        <taxon>Nitrospiria</taxon>
        <taxon>Candidatus Troglogloeales</taxon>
        <taxon>Candidatus Manganitrophaceae</taxon>
        <taxon>Candidatus Manganitrophus</taxon>
    </lineage>
</organism>
<evidence type="ECO:0000313" key="1">
    <source>
        <dbReference type="EMBL" id="NKE73749.1"/>
    </source>
</evidence>
<dbReference type="AlphaFoldDB" id="A0A7X6IE24"/>
<accession>A0A7X6IE24</accession>
<evidence type="ECO:0000313" key="2">
    <source>
        <dbReference type="Proteomes" id="UP000534783"/>
    </source>
</evidence>
<reference evidence="1 2" key="1">
    <citation type="journal article" date="2020" name="Nature">
        <title>Bacterial chemolithoautotrophy via manganese oxidation.</title>
        <authorList>
            <person name="Yu H."/>
            <person name="Leadbetter J.R."/>
        </authorList>
    </citation>
    <scope>NUCLEOTIDE SEQUENCE [LARGE SCALE GENOMIC DNA]</scope>
    <source>
        <strain evidence="1 2">Mn-1</strain>
    </source>
</reference>
<proteinExistence type="predicted"/>
<dbReference type="EMBL" id="VTOW01000011">
    <property type="protein sequence ID" value="NKE73749.1"/>
    <property type="molecule type" value="Genomic_DNA"/>
</dbReference>
<protein>
    <submittedName>
        <fullName evidence="1">Uncharacterized protein</fullName>
    </submittedName>
</protein>
<sequence length="141" mass="15657">MDSGKTTTVGYLARSLKGIWKKVAYLKLTGTAYKKDTDFVSGFSEVGFPSAYHCETEELMDLYQTLFESVSAVRPADIIVEIADGLYQRETSFLLKNGRFFSTVYAVLLSCGDSLMRDQRSPVSDRGRGEAGGCLQRLSIR</sequence>
<dbReference type="RefSeq" id="WP_168063714.1">
    <property type="nucleotide sequence ID" value="NZ_VTOW01000011.1"/>
</dbReference>
<keyword evidence="2" id="KW-1185">Reference proteome</keyword>
<comment type="caution">
    <text evidence="1">The sequence shown here is derived from an EMBL/GenBank/DDBJ whole genome shotgun (WGS) entry which is preliminary data.</text>
</comment>
<gene>
    <name evidence="1" type="ORF">MNODULE_23650</name>
</gene>
<dbReference type="Proteomes" id="UP000534783">
    <property type="component" value="Unassembled WGS sequence"/>
</dbReference>
<name>A0A7X6IE24_9BACT</name>